<feature type="compositionally biased region" description="Basic residues" evidence="1">
    <location>
        <begin position="1"/>
        <end position="10"/>
    </location>
</feature>
<keyword evidence="2" id="KW-0472">Membrane</keyword>
<evidence type="ECO:0000256" key="2">
    <source>
        <dbReference type="SAM" id="Phobius"/>
    </source>
</evidence>
<keyword evidence="2" id="KW-0812">Transmembrane</keyword>
<keyword evidence="2" id="KW-1133">Transmembrane helix</keyword>
<name>A0ABX7WPA9_9GAMM</name>
<gene>
    <name evidence="3" type="ORF">J9253_15010</name>
</gene>
<protein>
    <submittedName>
        <fullName evidence="3">Uncharacterized protein</fullName>
    </submittedName>
</protein>
<keyword evidence="4" id="KW-1185">Reference proteome</keyword>
<feature type="compositionally biased region" description="Basic residues" evidence="1">
    <location>
        <begin position="36"/>
        <end position="45"/>
    </location>
</feature>
<organism evidence="3 4">
    <name type="scientific">Thiothrix litoralis</name>
    <dbReference type="NCBI Taxonomy" id="2891210"/>
    <lineage>
        <taxon>Bacteria</taxon>
        <taxon>Pseudomonadati</taxon>
        <taxon>Pseudomonadota</taxon>
        <taxon>Gammaproteobacteria</taxon>
        <taxon>Thiotrichales</taxon>
        <taxon>Thiotrichaceae</taxon>
        <taxon>Thiothrix</taxon>
    </lineage>
</organism>
<sequence>MTRKPKRVVKPPRATTLPKRAVKPPKQLTKPLPAKAKPRQQRKPKAVKVDELALLDRVLDYLGNYILIVLVSAAVVGLAYLFTLIP</sequence>
<dbReference type="RefSeq" id="WP_210221722.1">
    <property type="nucleotide sequence ID" value="NZ_CP072801.1"/>
</dbReference>
<evidence type="ECO:0000313" key="3">
    <source>
        <dbReference type="EMBL" id="QTR45305.1"/>
    </source>
</evidence>
<reference evidence="3 4" key="1">
    <citation type="submission" date="2021-04" db="EMBL/GenBank/DDBJ databases">
        <title>Genomics, taxonomy and metabolism of representatives of sulfur bacteria of the genus Thiothrix: Thiothrix fructosivorans QT, Thiothrix unzii A1T and three new species, Thiothrix subterranea sp. nov., Thiothrix litoralis sp. nov. and 'Candidatus Thiothrix anitrata' sp. nov.</title>
        <authorList>
            <person name="Ravin N.V."/>
            <person name="Smolyakov D."/>
            <person name="Rudenko T.S."/>
            <person name="Mardanov A.V."/>
            <person name="Beletsky A.V."/>
            <person name="Markov N.D."/>
            <person name="Fomenkov A.I."/>
            <person name="Roberts R.J."/>
            <person name="Karnachuk O.V."/>
            <person name="Novikov A."/>
            <person name="Grabovich M.Y."/>
        </authorList>
    </citation>
    <scope>NUCLEOTIDE SEQUENCE [LARGE SCALE GENOMIC DNA]</scope>
    <source>
        <strain evidence="3 4">AS</strain>
    </source>
</reference>
<proteinExistence type="predicted"/>
<feature type="region of interest" description="Disordered" evidence="1">
    <location>
        <begin position="1"/>
        <end position="45"/>
    </location>
</feature>
<dbReference type="Proteomes" id="UP000672039">
    <property type="component" value="Chromosome"/>
</dbReference>
<evidence type="ECO:0000313" key="4">
    <source>
        <dbReference type="Proteomes" id="UP000672039"/>
    </source>
</evidence>
<accession>A0ABX7WPA9</accession>
<dbReference type="EMBL" id="CP072801">
    <property type="protein sequence ID" value="QTR45305.1"/>
    <property type="molecule type" value="Genomic_DNA"/>
</dbReference>
<evidence type="ECO:0000256" key="1">
    <source>
        <dbReference type="SAM" id="MobiDB-lite"/>
    </source>
</evidence>
<feature type="transmembrane region" description="Helical" evidence="2">
    <location>
        <begin position="65"/>
        <end position="85"/>
    </location>
</feature>